<accession>A0A1E3WQD9</accession>
<organism evidence="1 2">
    <name type="scientific">Vibrio scophthalmi</name>
    <dbReference type="NCBI Taxonomy" id="45658"/>
    <lineage>
        <taxon>Bacteria</taxon>
        <taxon>Pseudomonadati</taxon>
        <taxon>Pseudomonadota</taxon>
        <taxon>Gammaproteobacteria</taxon>
        <taxon>Vibrionales</taxon>
        <taxon>Vibrionaceae</taxon>
        <taxon>Vibrio</taxon>
    </lineage>
</organism>
<evidence type="ECO:0000313" key="1">
    <source>
        <dbReference type="EMBL" id="ODS11973.1"/>
    </source>
</evidence>
<name>A0A1E3WQD9_9VIBR</name>
<evidence type="ECO:0000313" key="2">
    <source>
        <dbReference type="Proteomes" id="UP000095131"/>
    </source>
</evidence>
<dbReference type="Proteomes" id="UP000095131">
    <property type="component" value="Unassembled WGS sequence"/>
</dbReference>
<comment type="caution">
    <text evidence="1">The sequence shown here is derived from an EMBL/GenBank/DDBJ whole genome shotgun (WGS) entry which is preliminary data.</text>
</comment>
<dbReference type="AlphaFoldDB" id="A0A1E3WQD9"/>
<sequence length="47" mass="5449">MEAIGLRRGCGYLLCIFFHRVGDCTRVHVRLNHDIKPLIHTEIDTTK</sequence>
<dbReference type="EMBL" id="MDCJ01000002">
    <property type="protein sequence ID" value="ODS11973.1"/>
    <property type="molecule type" value="Genomic_DNA"/>
</dbReference>
<protein>
    <submittedName>
        <fullName evidence="1">Uncharacterized protein</fullName>
    </submittedName>
</protein>
<proteinExistence type="predicted"/>
<reference evidence="1 2" key="1">
    <citation type="submission" date="2016-08" db="EMBL/GenBank/DDBJ databases">
        <title>Genome sequencing of Vibrio scophthalmi strain FP3289, an isolated from Paralichthys olivaceus.</title>
        <authorList>
            <person name="Han H.-J."/>
        </authorList>
    </citation>
    <scope>NUCLEOTIDE SEQUENCE [LARGE SCALE GENOMIC DNA]</scope>
    <source>
        <strain evidence="1 2">FP3289</strain>
    </source>
</reference>
<gene>
    <name evidence="1" type="ORF">VSF3289_02243</name>
</gene>